<dbReference type="EMBL" id="ADGK01000070">
    <property type="protein sequence ID" value="EFE23593.1"/>
    <property type="molecule type" value="Genomic_DNA"/>
</dbReference>
<evidence type="ECO:0000313" key="1">
    <source>
        <dbReference type="EMBL" id="EFE23593.1"/>
    </source>
</evidence>
<evidence type="ECO:0000313" key="2">
    <source>
        <dbReference type="Proteomes" id="UP000003692"/>
    </source>
</evidence>
<gene>
    <name evidence="1" type="ORF">EDWATA_01350</name>
</gene>
<reference evidence="1 2" key="1">
    <citation type="submission" date="2010-02" db="EMBL/GenBank/DDBJ databases">
        <authorList>
            <person name="Weinstock G."/>
            <person name="Sodergren E."/>
            <person name="Clifton S."/>
            <person name="Fulton L."/>
            <person name="Fulton B."/>
            <person name="Courtney L."/>
            <person name="Fronick C."/>
            <person name="Harrison M."/>
            <person name="Strong C."/>
            <person name="Farmer C."/>
            <person name="Delahaunty K."/>
            <person name="Markovic C."/>
            <person name="Hall O."/>
            <person name="Minx P."/>
            <person name="Tomlinson C."/>
            <person name="Mitreva M."/>
            <person name="Nelson J."/>
            <person name="Hou S."/>
            <person name="Wollam A."/>
            <person name="Pepin K.H."/>
            <person name="Johnson M."/>
            <person name="Bhonagiri V."/>
            <person name="Zhang X."/>
            <person name="Suruliraj S."/>
            <person name="Warren W."/>
            <person name="Chinwalla A."/>
            <person name="Mardis E.R."/>
            <person name="Wilson R.K."/>
        </authorList>
    </citation>
    <scope>NUCLEOTIDE SEQUENCE [LARGE SCALE GENOMIC DNA]</scope>
    <source>
        <strain evidence="1 2">ATCC 23685</strain>
    </source>
</reference>
<protein>
    <submittedName>
        <fullName evidence="1">Uncharacterized protein</fullName>
    </submittedName>
</protein>
<dbReference type="HOGENOM" id="CLU_2896936_0_0_6"/>
<sequence>MMNSSPKCKYNLFVFEWESSFLAFNISVLMKLLDFIKFKRWFMAMNTHLNLNKTLLNKSNFC</sequence>
<comment type="caution">
    <text evidence="1">The sequence shown here is derived from an EMBL/GenBank/DDBJ whole genome shotgun (WGS) entry which is preliminary data.</text>
</comment>
<accession>D4F3N7</accession>
<dbReference type="AlphaFoldDB" id="D4F3N7"/>
<organism evidence="1 2">
    <name type="scientific">Edwardsiella tarda ATCC 23685</name>
    <dbReference type="NCBI Taxonomy" id="500638"/>
    <lineage>
        <taxon>Bacteria</taxon>
        <taxon>Pseudomonadati</taxon>
        <taxon>Pseudomonadota</taxon>
        <taxon>Gammaproteobacteria</taxon>
        <taxon>Enterobacterales</taxon>
        <taxon>Hafniaceae</taxon>
        <taxon>Edwardsiella</taxon>
    </lineage>
</organism>
<proteinExistence type="predicted"/>
<dbReference type="Proteomes" id="UP000003692">
    <property type="component" value="Unassembled WGS sequence"/>
</dbReference>
<name>D4F3N7_EDWTA</name>